<evidence type="ECO:0000256" key="1">
    <source>
        <dbReference type="SAM" id="MobiDB-lite"/>
    </source>
</evidence>
<accession>A0AAN6ZT37</accession>
<organism evidence="2 3">
    <name type="scientific">Chaetomidium leptoderma</name>
    <dbReference type="NCBI Taxonomy" id="669021"/>
    <lineage>
        <taxon>Eukaryota</taxon>
        <taxon>Fungi</taxon>
        <taxon>Dikarya</taxon>
        <taxon>Ascomycota</taxon>
        <taxon>Pezizomycotina</taxon>
        <taxon>Sordariomycetes</taxon>
        <taxon>Sordariomycetidae</taxon>
        <taxon>Sordariales</taxon>
        <taxon>Chaetomiaceae</taxon>
        <taxon>Chaetomidium</taxon>
    </lineage>
</organism>
<feature type="compositionally biased region" description="Basic residues" evidence="1">
    <location>
        <begin position="344"/>
        <end position="364"/>
    </location>
</feature>
<feature type="compositionally biased region" description="Basic and acidic residues" evidence="1">
    <location>
        <begin position="376"/>
        <end position="387"/>
    </location>
</feature>
<comment type="caution">
    <text evidence="2">The sequence shown here is derived from an EMBL/GenBank/DDBJ whole genome shotgun (WGS) entry which is preliminary data.</text>
</comment>
<proteinExistence type="predicted"/>
<name>A0AAN6ZT37_9PEZI</name>
<dbReference type="AlphaFoldDB" id="A0AAN6ZT37"/>
<reference evidence="2" key="2">
    <citation type="submission" date="2023-05" db="EMBL/GenBank/DDBJ databases">
        <authorList>
            <consortium name="Lawrence Berkeley National Laboratory"/>
            <person name="Steindorff A."/>
            <person name="Hensen N."/>
            <person name="Bonometti L."/>
            <person name="Westerberg I."/>
            <person name="Brannstrom I.O."/>
            <person name="Guillou S."/>
            <person name="Cros-Aarteil S."/>
            <person name="Calhoun S."/>
            <person name="Haridas S."/>
            <person name="Kuo A."/>
            <person name="Mondo S."/>
            <person name="Pangilinan J."/>
            <person name="Riley R."/>
            <person name="Labutti K."/>
            <person name="Andreopoulos B."/>
            <person name="Lipzen A."/>
            <person name="Chen C."/>
            <person name="Yanf M."/>
            <person name="Daum C."/>
            <person name="Ng V."/>
            <person name="Clum A."/>
            <person name="Ohm R."/>
            <person name="Martin F."/>
            <person name="Silar P."/>
            <person name="Natvig D."/>
            <person name="Lalanne C."/>
            <person name="Gautier V."/>
            <person name="Ament-Velasquez S.L."/>
            <person name="Kruys A."/>
            <person name="Hutchinson M.I."/>
            <person name="Powell A.J."/>
            <person name="Barry K."/>
            <person name="Miller A.N."/>
            <person name="Grigoriev I.V."/>
            <person name="Debuchy R."/>
            <person name="Gladieux P."/>
            <person name="Thoren M.H."/>
            <person name="Johannesson H."/>
        </authorList>
    </citation>
    <scope>NUCLEOTIDE SEQUENCE</scope>
    <source>
        <strain evidence="2">CBS 538.74</strain>
    </source>
</reference>
<protein>
    <submittedName>
        <fullName evidence="2">Uncharacterized protein</fullName>
    </submittedName>
</protein>
<dbReference type="Proteomes" id="UP001302745">
    <property type="component" value="Unassembled WGS sequence"/>
</dbReference>
<sequence length="394" mass="44758">MNTYAWNNLGGGVRSQASQLEELGLAPWDELQPMVRERFTRWSPVARQLWESEFVDHRNSLVRAWIWHYLDDNLFSFSGGEDPGALVPFSPVWEHVRALRRHLDVLRTTRYEDIGHALSYPIKVKVWSQLTDRLVREGLGLKTNTTAANLIPHYKRSVRLLLADGEAKIPDQWYDYHFDPTGITSIDCGIKRLLENALNLQYFIHGMVGFGSYTLRFTPIGSDKLWGFPFDKDWMELNNVMELPDERPGEALPDVQLVSDPMMVVSGLDGQSYDRKFEVWTRMQVVTPWTFGGEEAEEHAFPEMKKGWRERLAREWHEKEAARVAARVAAEKAEASPAPEGATRPKRTKKIKKSNGVKRIKGPKGGKGGRGAKGAKGAEETKGAERAEEAEEAE</sequence>
<gene>
    <name evidence="2" type="ORF">C8A00DRAFT_19041</name>
</gene>
<reference evidence="2" key="1">
    <citation type="journal article" date="2023" name="Mol. Phylogenet. Evol.">
        <title>Genome-scale phylogeny and comparative genomics of the fungal order Sordariales.</title>
        <authorList>
            <person name="Hensen N."/>
            <person name="Bonometti L."/>
            <person name="Westerberg I."/>
            <person name="Brannstrom I.O."/>
            <person name="Guillou S."/>
            <person name="Cros-Aarteil S."/>
            <person name="Calhoun S."/>
            <person name="Haridas S."/>
            <person name="Kuo A."/>
            <person name="Mondo S."/>
            <person name="Pangilinan J."/>
            <person name="Riley R."/>
            <person name="LaButti K."/>
            <person name="Andreopoulos B."/>
            <person name="Lipzen A."/>
            <person name="Chen C."/>
            <person name="Yan M."/>
            <person name="Daum C."/>
            <person name="Ng V."/>
            <person name="Clum A."/>
            <person name="Steindorff A."/>
            <person name="Ohm R.A."/>
            <person name="Martin F."/>
            <person name="Silar P."/>
            <person name="Natvig D.O."/>
            <person name="Lalanne C."/>
            <person name="Gautier V."/>
            <person name="Ament-Velasquez S.L."/>
            <person name="Kruys A."/>
            <person name="Hutchinson M.I."/>
            <person name="Powell A.J."/>
            <person name="Barry K."/>
            <person name="Miller A.N."/>
            <person name="Grigoriev I.V."/>
            <person name="Debuchy R."/>
            <person name="Gladieux P."/>
            <person name="Hiltunen Thoren M."/>
            <person name="Johannesson H."/>
        </authorList>
    </citation>
    <scope>NUCLEOTIDE SEQUENCE</scope>
    <source>
        <strain evidence="2">CBS 538.74</strain>
    </source>
</reference>
<dbReference type="EMBL" id="MU857183">
    <property type="protein sequence ID" value="KAK4149243.1"/>
    <property type="molecule type" value="Genomic_DNA"/>
</dbReference>
<evidence type="ECO:0000313" key="3">
    <source>
        <dbReference type="Proteomes" id="UP001302745"/>
    </source>
</evidence>
<keyword evidence="3" id="KW-1185">Reference proteome</keyword>
<feature type="region of interest" description="Disordered" evidence="1">
    <location>
        <begin position="323"/>
        <end position="394"/>
    </location>
</feature>
<feature type="compositionally biased region" description="Gly residues" evidence="1">
    <location>
        <begin position="365"/>
        <end position="374"/>
    </location>
</feature>
<evidence type="ECO:0000313" key="2">
    <source>
        <dbReference type="EMBL" id="KAK4149243.1"/>
    </source>
</evidence>